<evidence type="ECO:0000313" key="2">
    <source>
        <dbReference type="EMBL" id="KAF2218659.1"/>
    </source>
</evidence>
<dbReference type="Proteomes" id="UP000799538">
    <property type="component" value="Unassembled WGS sequence"/>
</dbReference>
<dbReference type="AlphaFoldDB" id="A0A6A6FZ51"/>
<feature type="compositionally biased region" description="Basic and acidic residues" evidence="1">
    <location>
        <begin position="68"/>
        <end position="78"/>
    </location>
</feature>
<feature type="compositionally biased region" description="Polar residues" evidence="1">
    <location>
        <begin position="10"/>
        <end position="21"/>
    </location>
</feature>
<reference evidence="3" key="1">
    <citation type="journal article" date="2020" name="Stud. Mycol.">
        <title>101 Dothideomycetes genomes: A test case for predicting lifestyles and emergence of pathogens.</title>
        <authorList>
            <person name="Haridas S."/>
            <person name="Albert R."/>
            <person name="Binder M."/>
            <person name="Bloem J."/>
            <person name="LaButti K."/>
            <person name="Salamov A."/>
            <person name="Andreopoulos B."/>
            <person name="Baker S."/>
            <person name="Barry K."/>
            <person name="Bills G."/>
            <person name="Bluhm B."/>
            <person name="Cannon C."/>
            <person name="Castanera R."/>
            <person name="Culley D."/>
            <person name="Daum C."/>
            <person name="Ezra D."/>
            <person name="Gonzalez J."/>
            <person name="Henrissat B."/>
            <person name="Kuo A."/>
            <person name="Liang C."/>
            <person name="Lipzen A."/>
            <person name="Lutzoni F."/>
            <person name="Magnuson J."/>
            <person name="Mondo S."/>
            <person name="Nolan M."/>
            <person name="Ohm R."/>
            <person name="Pangilinan J."/>
            <person name="Park H.-J."/>
            <person name="Ramirez L."/>
            <person name="Alfaro M."/>
            <person name="Sun H."/>
            <person name="Tritt A."/>
            <person name="Yoshinaga Y."/>
            <person name="Zwiers L.-H."/>
            <person name="Turgeon B."/>
            <person name="Goodwin S."/>
            <person name="Spatafora J."/>
            <person name="Crous P."/>
            <person name="Grigoriev I."/>
        </authorList>
    </citation>
    <scope>NUCLEOTIDE SEQUENCE [LARGE SCALE GENOMIC DNA]</scope>
    <source>
        <strain evidence="3">CECT 20119</strain>
    </source>
</reference>
<dbReference type="PANTHER" id="PTHR36452">
    <property type="entry name" value="CHROMOSOME 12, WHOLE GENOME SHOTGUN SEQUENCE"/>
    <property type="match status" value="1"/>
</dbReference>
<name>A0A6A6FZ51_9PEZI</name>
<gene>
    <name evidence="2" type="ORF">BDZ85DRAFT_269932</name>
</gene>
<feature type="compositionally biased region" description="Low complexity" evidence="1">
    <location>
        <begin position="33"/>
        <end position="58"/>
    </location>
</feature>
<organism evidence="2 3">
    <name type="scientific">Elsinoe ampelina</name>
    <dbReference type="NCBI Taxonomy" id="302913"/>
    <lineage>
        <taxon>Eukaryota</taxon>
        <taxon>Fungi</taxon>
        <taxon>Dikarya</taxon>
        <taxon>Ascomycota</taxon>
        <taxon>Pezizomycotina</taxon>
        <taxon>Dothideomycetes</taxon>
        <taxon>Dothideomycetidae</taxon>
        <taxon>Myriangiales</taxon>
        <taxon>Elsinoaceae</taxon>
        <taxon>Elsinoe</taxon>
    </lineage>
</organism>
<feature type="region of interest" description="Disordered" evidence="1">
    <location>
        <begin position="1"/>
        <end position="190"/>
    </location>
</feature>
<accession>A0A6A6FZ51</accession>
<dbReference type="InterPro" id="IPR012808">
    <property type="entry name" value="CHP02453"/>
</dbReference>
<dbReference type="PANTHER" id="PTHR36452:SF1">
    <property type="entry name" value="DUF2461 DOMAIN-CONTAINING PROTEIN"/>
    <property type="match status" value="1"/>
</dbReference>
<feature type="compositionally biased region" description="Basic and acidic residues" evidence="1">
    <location>
        <begin position="152"/>
        <end position="161"/>
    </location>
</feature>
<dbReference type="NCBIfam" id="TIGR02453">
    <property type="entry name" value="TIGR02453 family protein"/>
    <property type="match status" value="1"/>
</dbReference>
<dbReference type="OrthoDB" id="2537769at2759"/>
<dbReference type="EMBL" id="ML992532">
    <property type="protein sequence ID" value="KAF2218659.1"/>
    <property type="molecule type" value="Genomic_DNA"/>
</dbReference>
<sequence>MVRRSGRLSGVTNESLETVNRTSKKRSQSGPSTTPRATKQAKKATTTSSDSSTRAFTRQKTTPKKSQHFTDKPKREYDDATGLTSTDEGDDDAEDESDFSAAEANSKTSDHDDSSNEDDGEDTEEPEESSEGDDKKRRRSKGRPAPKTKGKAQRDVYKAYGKEASLIPPSRDGMSGKGSNGYGNGEDELPEPGTELVIKKPKAKPAGKTPYKDGRVHSNTLEFLGELRDNNRREWLKFHDPEFRQAENDWKSFVEKLTEKLTEVDDEIPELPVKDIVFRIYRDVRFSPDPTPYKAYFSAAWSRTGRKGPYAAYYIQISPGQSFLGGGSWFPESQPLARLRTNIDRRPTDLKSILMNDRLRKEFLNGAPKTEKKVVQAFTSSKMNAESALKTRPQGYAKDHVDIDLLRLKNFTVGRQLTDEEVVSPAFLDLVADLMGVMKPFIRYLNSIVMPDPDAEESDKSSDGSSDGGDNNGSGDE</sequence>
<evidence type="ECO:0008006" key="4">
    <source>
        <dbReference type="Google" id="ProtNLM"/>
    </source>
</evidence>
<evidence type="ECO:0000313" key="3">
    <source>
        <dbReference type="Proteomes" id="UP000799538"/>
    </source>
</evidence>
<feature type="compositionally biased region" description="Basic residues" evidence="1">
    <location>
        <begin position="136"/>
        <end position="151"/>
    </location>
</feature>
<feature type="compositionally biased region" description="Acidic residues" evidence="1">
    <location>
        <begin position="115"/>
        <end position="131"/>
    </location>
</feature>
<proteinExistence type="predicted"/>
<feature type="region of interest" description="Disordered" evidence="1">
    <location>
        <begin position="452"/>
        <end position="477"/>
    </location>
</feature>
<feature type="compositionally biased region" description="Gly residues" evidence="1">
    <location>
        <begin position="466"/>
        <end position="477"/>
    </location>
</feature>
<feature type="compositionally biased region" description="Gly residues" evidence="1">
    <location>
        <begin position="175"/>
        <end position="184"/>
    </location>
</feature>
<dbReference type="Pfam" id="PF09365">
    <property type="entry name" value="DUF2461"/>
    <property type="match status" value="1"/>
</dbReference>
<protein>
    <recommendedName>
        <fullName evidence="4">TIGR02453 family protein</fullName>
    </recommendedName>
</protein>
<feature type="compositionally biased region" description="Acidic residues" evidence="1">
    <location>
        <begin position="87"/>
        <end position="98"/>
    </location>
</feature>
<keyword evidence="3" id="KW-1185">Reference proteome</keyword>
<evidence type="ECO:0000256" key="1">
    <source>
        <dbReference type="SAM" id="MobiDB-lite"/>
    </source>
</evidence>